<dbReference type="AlphaFoldDB" id="A0A5E4SVP8"/>
<evidence type="ECO:0000313" key="3">
    <source>
        <dbReference type="Proteomes" id="UP000334380"/>
    </source>
</evidence>
<evidence type="ECO:0000313" key="2">
    <source>
        <dbReference type="EMBL" id="VVD79122.1"/>
    </source>
</evidence>
<evidence type="ECO:0000256" key="1">
    <source>
        <dbReference type="SAM" id="MobiDB-lite"/>
    </source>
</evidence>
<accession>A0A5E4SVP8</accession>
<proteinExistence type="predicted"/>
<reference evidence="2 3" key="1">
    <citation type="submission" date="2019-08" db="EMBL/GenBank/DDBJ databases">
        <authorList>
            <person name="Peeters C."/>
        </authorList>
    </citation>
    <scope>NUCLEOTIDE SEQUENCE [LARGE SCALE GENOMIC DNA]</scope>
    <source>
        <strain evidence="2 3">LMG 31013</strain>
    </source>
</reference>
<keyword evidence="3" id="KW-1185">Reference proteome</keyword>
<gene>
    <name evidence="2" type="ORF">PTE31013_01009</name>
</gene>
<feature type="region of interest" description="Disordered" evidence="1">
    <location>
        <begin position="57"/>
        <end position="88"/>
    </location>
</feature>
<sequence>MPEPSQVDCRFCTRRLAARASHRPKVDGGVARRTPNRRGAGVEVPRTYGMLLDSGTADAADAPRQHGVDGTFGPSATPHRVRAFRAPA</sequence>
<name>A0A5E4SVP8_9BURK</name>
<dbReference type="EMBL" id="CABPRU010000002">
    <property type="protein sequence ID" value="VVD79122.1"/>
    <property type="molecule type" value="Genomic_DNA"/>
</dbReference>
<protein>
    <submittedName>
        <fullName evidence="2">Uncharacterized protein</fullName>
    </submittedName>
</protein>
<dbReference type="Proteomes" id="UP000334380">
    <property type="component" value="Unassembled WGS sequence"/>
</dbReference>
<organism evidence="2 3">
    <name type="scientific">Pandoraea terrigena</name>
    <dbReference type="NCBI Taxonomy" id="2508292"/>
    <lineage>
        <taxon>Bacteria</taxon>
        <taxon>Pseudomonadati</taxon>
        <taxon>Pseudomonadota</taxon>
        <taxon>Betaproteobacteria</taxon>
        <taxon>Burkholderiales</taxon>
        <taxon>Burkholderiaceae</taxon>
        <taxon>Pandoraea</taxon>
    </lineage>
</organism>
<feature type="region of interest" description="Disordered" evidence="1">
    <location>
        <begin position="20"/>
        <end position="44"/>
    </location>
</feature>
<feature type="compositionally biased region" description="Basic residues" evidence="1">
    <location>
        <begin position="79"/>
        <end position="88"/>
    </location>
</feature>